<feature type="transmembrane region" description="Helical" evidence="2">
    <location>
        <begin position="96"/>
        <end position="117"/>
    </location>
</feature>
<feature type="compositionally biased region" description="Acidic residues" evidence="1">
    <location>
        <begin position="79"/>
        <end position="89"/>
    </location>
</feature>
<protein>
    <submittedName>
        <fullName evidence="3">Uncharacterized protein</fullName>
    </submittedName>
</protein>
<name>A0A7G1NN73_9ACTN</name>
<dbReference type="Proteomes" id="UP000516373">
    <property type="component" value="Chromosome"/>
</dbReference>
<reference evidence="3 4" key="1">
    <citation type="journal article" date="2014" name="Int. J. Syst. Evol. Microbiol.">
        <title>Complete genome sequence of Corynebacterium casei LMG S-19264T (=DSM 44701T), isolated from a smear-ripened cheese.</title>
        <authorList>
            <consortium name="US DOE Joint Genome Institute (JGI-PGF)"/>
            <person name="Walter F."/>
            <person name="Albersmeier A."/>
            <person name="Kalinowski J."/>
            <person name="Ruckert C."/>
        </authorList>
    </citation>
    <scope>NUCLEOTIDE SEQUENCE [LARGE SCALE GENOMIC DNA]</scope>
    <source>
        <strain evidence="3 4">JCM 4255</strain>
    </source>
</reference>
<evidence type="ECO:0000313" key="4">
    <source>
        <dbReference type="Proteomes" id="UP000516373"/>
    </source>
</evidence>
<accession>A0A7G1NN73</accession>
<organism evidence="3 4">
    <name type="scientific">Streptomyces tuirus</name>
    <dbReference type="NCBI Taxonomy" id="68278"/>
    <lineage>
        <taxon>Bacteria</taxon>
        <taxon>Bacillati</taxon>
        <taxon>Actinomycetota</taxon>
        <taxon>Actinomycetes</taxon>
        <taxon>Kitasatosporales</taxon>
        <taxon>Streptomycetaceae</taxon>
        <taxon>Streptomyces</taxon>
    </lineage>
</organism>
<evidence type="ECO:0000313" key="3">
    <source>
        <dbReference type="EMBL" id="BCL23164.1"/>
    </source>
</evidence>
<feature type="transmembrane region" description="Helical" evidence="2">
    <location>
        <begin position="151"/>
        <end position="168"/>
    </location>
</feature>
<sequence>MRKYGDAEELGRTVTQRTCFGRAAGGRGHSSDPRTLTAGPAAPHPVFGARRATVSAMSGRPDSDTDEEIEGSEATAVQDEADDPAEGEEDARRARWTAAGTGAALTLAGLAAALLRLTRSAPALVPAAYAGGAAVCAAAAVLGSRGRTRRALWLLIAGVMVMALGDQFD</sequence>
<dbReference type="EMBL" id="AP023439">
    <property type="protein sequence ID" value="BCL23164.1"/>
    <property type="molecule type" value="Genomic_DNA"/>
</dbReference>
<dbReference type="AlphaFoldDB" id="A0A7G1NN73"/>
<keyword evidence="2" id="KW-1133">Transmembrane helix</keyword>
<gene>
    <name evidence="3" type="ORF">GCM10017668_50070</name>
</gene>
<feature type="transmembrane region" description="Helical" evidence="2">
    <location>
        <begin position="123"/>
        <end position="144"/>
    </location>
</feature>
<feature type="compositionally biased region" description="Basic and acidic residues" evidence="1">
    <location>
        <begin position="1"/>
        <end position="11"/>
    </location>
</feature>
<dbReference type="KEGG" id="stui:GCM10017668_50070"/>
<evidence type="ECO:0000256" key="1">
    <source>
        <dbReference type="SAM" id="MobiDB-lite"/>
    </source>
</evidence>
<keyword evidence="2" id="KW-0812">Transmembrane</keyword>
<evidence type="ECO:0000256" key="2">
    <source>
        <dbReference type="SAM" id="Phobius"/>
    </source>
</evidence>
<feature type="region of interest" description="Disordered" evidence="1">
    <location>
        <begin position="1"/>
        <end position="93"/>
    </location>
</feature>
<proteinExistence type="predicted"/>
<keyword evidence="2" id="KW-0472">Membrane</keyword>